<feature type="domain" description="VOC" evidence="1">
    <location>
        <begin position="2"/>
        <end position="132"/>
    </location>
</feature>
<organism evidence="2 3">
    <name type="scientific">Marinithermofilum abyssi</name>
    <dbReference type="NCBI Taxonomy" id="1571185"/>
    <lineage>
        <taxon>Bacteria</taxon>
        <taxon>Bacillati</taxon>
        <taxon>Bacillota</taxon>
        <taxon>Bacilli</taxon>
        <taxon>Bacillales</taxon>
        <taxon>Thermoactinomycetaceae</taxon>
        <taxon>Marinithermofilum</taxon>
    </lineage>
</organism>
<comment type="caution">
    <text evidence="2">The sequence shown here is derived from an EMBL/GenBank/DDBJ whole genome shotgun (WGS) entry which is preliminary data.</text>
</comment>
<dbReference type="SUPFAM" id="SSF54593">
    <property type="entry name" value="Glyoxalase/Bleomycin resistance protein/Dihydroxybiphenyl dioxygenase"/>
    <property type="match status" value="1"/>
</dbReference>
<dbReference type="InterPro" id="IPR029068">
    <property type="entry name" value="Glyas_Bleomycin-R_OHBP_Dase"/>
</dbReference>
<dbReference type="CDD" id="cd06587">
    <property type="entry name" value="VOC"/>
    <property type="match status" value="1"/>
</dbReference>
<keyword evidence="3" id="KW-1185">Reference proteome</keyword>
<proteinExistence type="predicted"/>
<protein>
    <submittedName>
        <fullName evidence="2">Glyoxalase</fullName>
    </submittedName>
</protein>
<reference evidence="2" key="1">
    <citation type="journal article" date="2014" name="Int. J. Syst. Evol. Microbiol.">
        <title>Complete genome sequence of Corynebacterium casei LMG S-19264T (=DSM 44701T), isolated from a smear-ripened cheese.</title>
        <authorList>
            <consortium name="US DOE Joint Genome Institute (JGI-PGF)"/>
            <person name="Walter F."/>
            <person name="Albersmeier A."/>
            <person name="Kalinowski J."/>
            <person name="Ruckert C."/>
        </authorList>
    </citation>
    <scope>NUCLEOTIDE SEQUENCE</scope>
    <source>
        <strain evidence="2">CGMCC 1.15179</strain>
    </source>
</reference>
<dbReference type="InterPro" id="IPR004360">
    <property type="entry name" value="Glyas_Fos-R_dOase_dom"/>
</dbReference>
<evidence type="ECO:0000313" key="2">
    <source>
        <dbReference type="EMBL" id="GGE03353.1"/>
    </source>
</evidence>
<reference evidence="2" key="2">
    <citation type="submission" date="2020-09" db="EMBL/GenBank/DDBJ databases">
        <authorList>
            <person name="Sun Q."/>
            <person name="Zhou Y."/>
        </authorList>
    </citation>
    <scope>NUCLEOTIDE SEQUENCE</scope>
    <source>
        <strain evidence="2">CGMCC 1.15179</strain>
    </source>
</reference>
<dbReference type="Gene3D" id="3.10.180.10">
    <property type="entry name" value="2,3-Dihydroxybiphenyl 1,2-Dioxygenase, domain 1"/>
    <property type="match status" value="1"/>
</dbReference>
<evidence type="ECO:0000259" key="1">
    <source>
        <dbReference type="PROSITE" id="PS51819"/>
    </source>
</evidence>
<dbReference type="Proteomes" id="UP000625210">
    <property type="component" value="Unassembled WGS sequence"/>
</dbReference>
<dbReference type="EMBL" id="BMHQ01000001">
    <property type="protein sequence ID" value="GGE03353.1"/>
    <property type="molecule type" value="Genomic_DNA"/>
</dbReference>
<accession>A0A8J2VEZ5</accession>
<sequence>MRLFEQHLVVSDLKRSAVFYEEILGFQLGLNAGEILFYWIDPSHHSMLGLWQKGKSNNPFGPDTSQVLRQHLAFEVPKERFHETVQMLKNSNVQINDFFGEETEEGSVHPWTPIVSVYFSDPDGHVLEILSKLPDEPRPNWNPMSFSEWRQRLESE</sequence>
<gene>
    <name evidence="2" type="ORF">GCM10011571_00240</name>
</gene>
<dbReference type="PROSITE" id="PS51819">
    <property type="entry name" value="VOC"/>
    <property type="match status" value="1"/>
</dbReference>
<dbReference type="RefSeq" id="WP_188645912.1">
    <property type="nucleotide sequence ID" value="NZ_BMHQ01000001.1"/>
</dbReference>
<dbReference type="InterPro" id="IPR037523">
    <property type="entry name" value="VOC_core"/>
</dbReference>
<name>A0A8J2VEZ5_9BACL</name>
<evidence type="ECO:0000313" key="3">
    <source>
        <dbReference type="Proteomes" id="UP000625210"/>
    </source>
</evidence>
<dbReference type="AlphaFoldDB" id="A0A8J2VEZ5"/>
<dbReference type="Pfam" id="PF00903">
    <property type="entry name" value="Glyoxalase"/>
    <property type="match status" value="1"/>
</dbReference>